<reference evidence="2" key="1">
    <citation type="journal article" date="2019" name="Sci. Rep.">
        <title>Draft genome of Tanacetum cinerariifolium, the natural source of mosquito coil.</title>
        <authorList>
            <person name="Yamashiro T."/>
            <person name="Shiraishi A."/>
            <person name="Satake H."/>
            <person name="Nakayama K."/>
        </authorList>
    </citation>
    <scope>NUCLEOTIDE SEQUENCE</scope>
</reference>
<feature type="compositionally biased region" description="Gly residues" evidence="1">
    <location>
        <begin position="67"/>
        <end position="82"/>
    </location>
</feature>
<feature type="region of interest" description="Disordered" evidence="1">
    <location>
        <begin position="56"/>
        <end position="82"/>
    </location>
</feature>
<accession>A0A699K4J0</accession>
<sequence length="82" mass="9022">SGHATTIHLPTPSPPRSPPPRVRVVSQPHQKGCAWVAATTKGGWWWRGRWLRRWRRRGDGDGKGGVDGDGFEGGGGAWWRVA</sequence>
<feature type="region of interest" description="Disordered" evidence="1">
    <location>
        <begin position="1"/>
        <end position="30"/>
    </location>
</feature>
<comment type="caution">
    <text evidence="2">The sequence shown here is derived from an EMBL/GenBank/DDBJ whole genome shotgun (WGS) entry which is preliminary data.</text>
</comment>
<feature type="compositionally biased region" description="Pro residues" evidence="1">
    <location>
        <begin position="11"/>
        <end position="21"/>
    </location>
</feature>
<feature type="non-terminal residue" evidence="2">
    <location>
        <position position="1"/>
    </location>
</feature>
<dbReference type="EMBL" id="BKCJ010475960">
    <property type="protein sequence ID" value="GFA72431.1"/>
    <property type="molecule type" value="Genomic_DNA"/>
</dbReference>
<evidence type="ECO:0000313" key="2">
    <source>
        <dbReference type="EMBL" id="GFA72431.1"/>
    </source>
</evidence>
<dbReference type="AlphaFoldDB" id="A0A699K4J0"/>
<gene>
    <name evidence="2" type="ORF">Tci_644403</name>
</gene>
<organism evidence="2">
    <name type="scientific">Tanacetum cinerariifolium</name>
    <name type="common">Dalmatian daisy</name>
    <name type="synonym">Chrysanthemum cinerariifolium</name>
    <dbReference type="NCBI Taxonomy" id="118510"/>
    <lineage>
        <taxon>Eukaryota</taxon>
        <taxon>Viridiplantae</taxon>
        <taxon>Streptophyta</taxon>
        <taxon>Embryophyta</taxon>
        <taxon>Tracheophyta</taxon>
        <taxon>Spermatophyta</taxon>
        <taxon>Magnoliopsida</taxon>
        <taxon>eudicotyledons</taxon>
        <taxon>Gunneridae</taxon>
        <taxon>Pentapetalae</taxon>
        <taxon>asterids</taxon>
        <taxon>campanulids</taxon>
        <taxon>Asterales</taxon>
        <taxon>Asteraceae</taxon>
        <taxon>Asteroideae</taxon>
        <taxon>Anthemideae</taxon>
        <taxon>Anthemidinae</taxon>
        <taxon>Tanacetum</taxon>
    </lineage>
</organism>
<proteinExistence type="predicted"/>
<protein>
    <submittedName>
        <fullName evidence="2">Uncharacterized protein</fullName>
    </submittedName>
</protein>
<feature type="compositionally biased region" description="Basic and acidic residues" evidence="1">
    <location>
        <begin position="57"/>
        <end position="66"/>
    </location>
</feature>
<name>A0A699K4J0_TANCI</name>
<evidence type="ECO:0000256" key="1">
    <source>
        <dbReference type="SAM" id="MobiDB-lite"/>
    </source>
</evidence>